<dbReference type="PROSITE" id="PS50089">
    <property type="entry name" value="ZF_RING_2"/>
    <property type="match status" value="1"/>
</dbReference>
<keyword evidence="1" id="KW-0863">Zinc-finger</keyword>
<protein>
    <recommendedName>
        <fullName evidence="2">RING-type domain-containing protein</fullName>
    </recommendedName>
</protein>
<evidence type="ECO:0000256" key="1">
    <source>
        <dbReference type="PROSITE-ProRule" id="PRU00175"/>
    </source>
</evidence>
<evidence type="ECO:0000313" key="3">
    <source>
        <dbReference type="EMBL" id="KAL0009564.1"/>
    </source>
</evidence>
<dbReference type="Pfam" id="PF13920">
    <property type="entry name" value="zf-C3HC4_3"/>
    <property type="match status" value="1"/>
</dbReference>
<evidence type="ECO:0000313" key="4">
    <source>
        <dbReference type="Proteomes" id="UP001459277"/>
    </source>
</evidence>
<dbReference type="SUPFAM" id="SSF57850">
    <property type="entry name" value="RING/U-box"/>
    <property type="match status" value="1"/>
</dbReference>
<evidence type="ECO:0000259" key="2">
    <source>
        <dbReference type="PROSITE" id="PS50089"/>
    </source>
</evidence>
<reference evidence="3 4" key="1">
    <citation type="submission" date="2024-01" db="EMBL/GenBank/DDBJ databases">
        <title>A telomere-to-telomere, gap-free genome of sweet tea (Lithocarpus litseifolius).</title>
        <authorList>
            <person name="Zhou J."/>
        </authorList>
    </citation>
    <scope>NUCLEOTIDE SEQUENCE [LARGE SCALE GENOMIC DNA]</scope>
    <source>
        <strain evidence="3">Zhou-2022a</strain>
        <tissue evidence="3">Leaf</tissue>
    </source>
</reference>
<gene>
    <name evidence="3" type="ORF">SO802_011066</name>
</gene>
<sequence>MSLSNHSAIRCRKMVPPIGTYHQDESDDESDEMVQNYVADLPLEAHVVEDHVANMPQECAICVTNARGMAFLCGHTTCVECRERLDRCPICREPIIYRIRLFLE</sequence>
<dbReference type="InterPro" id="IPR013083">
    <property type="entry name" value="Znf_RING/FYVE/PHD"/>
</dbReference>
<keyword evidence="1" id="KW-0479">Metal-binding</keyword>
<dbReference type="PANTHER" id="PTHR14879:SF5">
    <property type="entry name" value="RING-TYPE DOMAIN-CONTAINING PROTEIN"/>
    <property type="match status" value="1"/>
</dbReference>
<feature type="domain" description="RING-type" evidence="2">
    <location>
        <begin position="59"/>
        <end position="92"/>
    </location>
</feature>
<name>A0AAW2DJ33_9ROSI</name>
<dbReference type="AlphaFoldDB" id="A0AAW2DJ33"/>
<keyword evidence="1" id="KW-0862">Zinc</keyword>
<dbReference type="InterPro" id="IPR001841">
    <property type="entry name" value="Znf_RING"/>
</dbReference>
<proteinExistence type="predicted"/>
<dbReference type="Proteomes" id="UP001459277">
    <property type="component" value="Unassembled WGS sequence"/>
</dbReference>
<dbReference type="PANTHER" id="PTHR14879">
    <property type="entry name" value="CASPASE REGULATOR, RING FINGER DOMAIN-CONTAINING"/>
    <property type="match status" value="1"/>
</dbReference>
<dbReference type="Gene3D" id="3.30.40.10">
    <property type="entry name" value="Zinc/RING finger domain, C3HC4 (zinc finger)"/>
    <property type="match status" value="1"/>
</dbReference>
<comment type="caution">
    <text evidence="3">The sequence shown here is derived from an EMBL/GenBank/DDBJ whole genome shotgun (WGS) entry which is preliminary data.</text>
</comment>
<dbReference type="GO" id="GO:0008270">
    <property type="term" value="F:zinc ion binding"/>
    <property type="evidence" value="ECO:0007669"/>
    <property type="project" value="UniProtKB-KW"/>
</dbReference>
<keyword evidence="4" id="KW-1185">Reference proteome</keyword>
<dbReference type="InterPro" id="IPR051728">
    <property type="entry name" value="RING-FYVE_E3_ubiquitin-ligase"/>
</dbReference>
<dbReference type="EMBL" id="JAZDWU010000003">
    <property type="protein sequence ID" value="KAL0009564.1"/>
    <property type="molecule type" value="Genomic_DNA"/>
</dbReference>
<organism evidence="3 4">
    <name type="scientific">Lithocarpus litseifolius</name>
    <dbReference type="NCBI Taxonomy" id="425828"/>
    <lineage>
        <taxon>Eukaryota</taxon>
        <taxon>Viridiplantae</taxon>
        <taxon>Streptophyta</taxon>
        <taxon>Embryophyta</taxon>
        <taxon>Tracheophyta</taxon>
        <taxon>Spermatophyta</taxon>
        <taxon>Magnoliopsida</taxon>
        <taxon>eudicotyledons</taxon>
        <taxon>Gunneridae</taxon>
        <taxon>Pentapetalae</taxon>
        <taxon>rosids</taxon>
        <taxon>fabids</taxon>
        <taxon>Fagales</taxon>
        <taxon>Fagaceae</taxon>
        <taxon>Lithocarpus</taxon>
    </lineage>
</organism>
<accession>A0AAW2DJ33</accession>